<sequence>MKMSVVQSEHSKKIFRNNLQGLDAYARHKKFMKDYVNFYGRERGVGQTSTSIETKTEFDILKENHKFLRTEDEEEEELSWEQRVAKKYYDKLFKEYCIAELKYYKEGRIALRWRIEKEVISGKGQFVCASTRCSSTNELKSWEVNFAYMEDGEKKNALVKIRLCPKCSDKLNYNKQHQEIKTEKETYRDEDEDKHKKRKGKSFEESNSKKKKRESSPERNIKKRNDIRSQKSDSTDSIGTRSPTPIRDDQRAIEDFDEFFTGLFV</sequence>
<feature type="compositionally biased region" description="Basic and acidic residues" evidence="1">
    <location>
        <begin position="201"/>
        <end position="234"/>
    </location>
</feature>
<feature type="region of interest" description="Disordered" evidence="1">
    <location>
        <begin position="182"/>
        <end position="252"/>
    </location>
</feature>
<comment type="caution">
    <text evidence="2">The sequence shown here is derived from an EMBL/GenBank/DDBJ whole genome shotgun (WGS) entry which is preliminary data.</text>
</comment>
<organism evidence="2 3">
    <name type="scientific">Rhizophagus irregularis</name>
    <dbReference type="NCBI Taxonomy" id="588596"/>
    <lineage>
        <taxon>Eukaryota</taxon>
        <taxon>Fungi</taxon>
        <taxon>Fungi incertae sedis</taxon>
        <taxon>Mucoromycota</taxon>
        <taxon>Glomeromycotina</taxon>
        <taxon>Glomeromycetes</taxon>
        <taxon>Glomerales</taxon>
        <taxon>Glomeraceae</taxon>
        <taxon>Rhizophagus</taxon>
    </lineage>
</organism>
<protein>
    <recommendedName>
        <fullName evidence="4">Protein FRA10AC1</fullName>
    </recommendedName>
</protein>
<dbReference type="InterPro" id="IPR019129">
    <property type="entry name" value="Folate-sensitive_fs_Fra10Ac1"/>
</dbReference>
<evidence type="ECO:0000313" key="2">
    <source>
        <dbReference type="EMBL" id="PKY47338.1"/>
    </source>
</evidence>
<dbReference type="VEuPathDB" id="FungiDB:FUN_005665"/>
<name>A0A2I1GL22_9GLOM</name>
<dbReference type="PANTHER" id="PTHR11567">
    <property type="entry name" value="ACID PHOSPHATASE-RELATED"/>
    <property type="match status" value="1"/>
</dbReference>
<dbReference type="EMBL" id="LLXI01000537">
    <property type="protein sequence ID" value="PKY47338.1"/>
    <property type="molecule type" value="Genomic_DNA"/>
</dbReference>
<keyword evidence="3" id="KW-1185">Reference proteome</keyword>
<dbReference type="VEuPathDB" id="FungiDB:RhiirFUN_005373"/>
<evidence type="ECO:0000256" key="1">
    <source>
        <dbReference type="SAM" id="MobiDB-lite"/>
    </source>
</evidence>
<dbReference type="PANTHER" id="PTHR11567:SF25">
    <property type="entry name" value="PROTEIN FRA10AC1"/>
    <property type="match status" value="1"/>
</dbReference>
<accession>A0A2I1GL22</accession>
<dbReference type="Proteomes" id="UP000234323">
    <property type="component" value="Unassembled WGS sequence"/>
</dbReference>
<dbReference type="Pfam" id="PF09725">
    <property type="entry name" value="Fra10Ac1"/>
    <property type="match status" value="1"/>
</dbReference>
<reference evidence="2 3" key="1">
    <citation type="submission" date="2015-10" db="EMBL/GenBank/DDBJ databases">
        <title>Genome analyses suggest a sexual origin of heterokaryosis in a supposedly ancient asexual fungus.</title>
        <authorList>
            <person name="Ropars J."/>
            <person name="Sedzielewska K."/>
            <person name="Noel J."/>
            <person name="Charron P."/>
            <person name="Farinelli L."/>
            <person name="Marton T."/>
            <person name="Kruger M."/>
            <person name="Pelin A."/>
            <person name="Brachmann A."/>
            <person name="Corradi N."/>
        </authorList>
    </citation>
    <scope>NUCLEOTIDE SEQUENCE [LARGE SCALE GENOMIC DNA]</scope>
    <source>
        <strain evidence="2 3">A4</strain>
    </source>
</reference>
<dbReference type="GO" id="GO:0016791">
    <property type="term" value="F:phosphatase activity"/>
    <property type="evidence" value="ECO:0007669"/>
    <property type="project" value="TreeGrafter"/>
</dbReference>
<proteinExistence type="predicted"/>
<dbReference type="InterPro" id="IPR050645">
    <property type="entry name" value="Histidine_acid_phosphatase"/>
</dbReference>
<evidence type="ECO:0008006" key="4">
    <source>
        <dbReference type="Google" id="ProtNLM"/>
    </source>
</evidence>
<dbReference type="AlphaFoldDB" id="A0A2I1GL22"/>
<dbReference type="OrthoDB" id="197967at2759"/>
<dbReference type="VEuPathDB" id="FungiDB:RhiirA1_360628"/>
<evidence type="ECO:0000313" key="3">
    <source>
        <dbReference type="Proteomes" id="UP000234323"/>
    </source>
</evidence>
<gene>
    <name evidence="2" type="ORF">RhiirA4_344100</name>
</gene>